<feature type="domain" description="GH16" evidence="2">
    <location>
        <begin position="1"/>
        <end position="306"/>
    </location>
</feature>
<name>A0A165CMD9_9APHY</name>
<dbReference type="Proteomes" id="UP000076871">
    <property type="component" value="Unassembled WGS sequence"/>
</dbReference>
<dbReference type="InterPro" id="IPR000757">
    <property type="entry name" value="Beta-glucanase-like"/>
</dbReference>
<dbReference type="STRING" id="1314785.A0A165CMD9"/>
<proteinExistence type="inferred from homology"/>
<dbReference type="EMBL" id="KV427647">
    <property type="protein sequence ID" value="KZT03071.1"/>
    <property type="molecule type" value="Genomic_DNA"/>
</dbReference>
<gene>
    <name evidence="3" type="ORF">LAESUDRAFT_729586</name>
</gene>
<keyword evidence="4" id="KW-1185">Reference proteome</keyword>
<dbReference type="PANTHER" id="PTHR10963:SF55">
    <property type="entry name" value="GLYCOSIDE HYDROLASE FAMILY 16 PROTEIN"/>
    <property type="match status" value="1"/>
</dbReference>
<evidence type="ECO:0000313" key="3">
    <source>
        <dbReference type="EMBL" id="KZT03071.1"/>
    </source>
</evidence>
<dbReference type="GO" id="GO:0004553">
    <property type="term" value="F:hydrolase activity, hydrolyzing O-glycosyl compounds"/>
    <property type="evidence" value="ECO:0007669"/>
    <property type="project" value="InterPro"/>
</dbReference>
<dbReference type="SUPFAM" id="SSF49899">
    <property type="entry name" value="Concanavalin A-like lectins/glucanases"/>
    <property type="match status" value="1"/>
</dbReference>
<evidence type="ECO:0000313" key="4">
    <source>
        <dbReference type="Proteomes" id="UP000076871"/>
    </source>
</evidence>
<dbReference type="AlphaFoldDB" id="A0A165CMD9"/>
<dbReference type="PANTHER" id="PTHR10963">
    <property type="entry name" value="GLYCOSYL HYDROLASE-RELATED"/>
    <property type="match status" value="1"/>
</dbReference>
<dbReference type="InterPro" id="IPR013320">
    <property type="entry name" value="ConA-like_dom_sf"/>
</dbReference>
<dbReference type="PROSITE" id="PS51762">
    <property type="entry name" value="GH16_2"/>
    <property type="match status" value="1"/>
</dbReference>
<organism evidence="3 4">
    <name type="scientific">Laetiporus sulphureus 93-53</name>
    <dbReference type="NCBI Taxonomy" id="1314785"/>
    <lineage>
        <taxon>Eukaryota</taxon>
        <taxon>Fungi</taxon>
        <taxon>Dikarya</taxon>
        <taxon>Basidiomycota</taxon>
        <taxon>Agaricomycotina</taxon>
        <taxon>Agaricomycetes</taxon>
        <taxon>Polyporales</taxon>
        <taxon>Laetiporus</taxon>
    </lineage>
</organism>
<keyword evidence="3" id="KW-0378">Hydrolase</keyword>
<dbReference type="Gene3D" id="2.60.120.200">
    <property type="match status" value="1"/>
</dbReference>
<sequence length="306" mass="34471">MTTDFSNNSYVNDGKLYIMPTLTSDVIGYDNVLNGYTYNISGCTSTNLTSCGTVSNSSTSTVINPVMSARISTKNSHSIKYGKVEVVAKLPVGDWLWPAIWMLPVNDVYGAWPASGEIDIMESRGNGPSYKAQGDNYVRSQLQWGPFSFLNAVSKTYGWWTQRRSTYAEGFHTYAIEWTDKFIRIYVDTRLDHMLEVSFNEPFWDRGDFPDTILNGSEYIETPNPWANGTTNVAPFDQEFYLLIDLAVGGTNGWFPDGIGNKPWLDGSTAAMHDFAQAQETWYATWPQNVEDRAFVIDSVKMWQSC</sequence>
<dbReference type="GeneID" id="63826694"/>
<reference evidence="3 4" key="1">
    <citation type="journal article" date="2016" name="Mol. Biol. Evol.">
        <title>Comparative Genomics of Early-Diverging Mushroom-Forming Fungi Provides Insights into the Origins of Lignocellulose Decay Capabilities.</title>
        <authorList>
            <person name="Nagy L.G."/>
            <person name="Riley R."/>
            <person name="Tritt A."/>
            <person name="Adam C."/>
            <person name="Daum C."/>
            <person name="Floudas D."/>
            <person name="Sun H."/>
            <person name="Yadav J.S."/>
            <person name="Pangilinan J."/>
            <person name="Larsson K.H."/>
            <person name="Matsuura K."/>
            <person name="Barry K."/>
            <person name="Labutti K."/>
            <person name="Kuo R."/>
            <person name="Ohm R.A."/>
            <person name="Bhattacharya S.S."/>
            <person name="Shirouzu T."/>
            <person name="Yoshinaga Y."/>
            <person name="Martin F.M."/>
            <person name="Grigoriev I.V."/>
            <person name="Hibbett D.S."/>
        </authorList>
    </citation>
    <scope>NUCLEOTIDE SEQUENCE [LARGE SCALE GENOMIC DNA]</scope>
    <source>
        <strain evidence="3 4">93-53</strain>
    </source>
</reference>
<dbReference type="GO" id="GO:0005975">
    <property type="term" value="P:carbohydrate metabolic process"/>
    <property type="evidence" value="ECO:0007669"/>
    <property type="project" value="InterPro"/>
</dbReference>
<dbReference type="OrthoDB" id="4781at2759"/>
<dbReference type="InParanoid" id="A0A165CMD9"/>
<evidence type="ECO:0000259" key="2">
    <source>
        <dbReference type="PROSITE" id="PS51762"/>
    </source>
</evidence>
<evidence type="ECO:0000256" key="1">
    <source>
        <dbReference type="ARBA" id="ARBA00006865"/>
    </source>
</evidence>
<protein>
    <submittedName>
        <fullName evidence="3">Glycoside hydrolase family 16 protein</fullName>
    </submittedName>
</protein>
<dbReference type="RefSeq" id="XP_040760811.1">
    <property type="nucleotide sequence ID" value="XM_040909665.1"/>
</dbReference>
<dbReference type="InterPro" id="IPR050546">
    <property type="entry name" value="Glycosyl_Hydrlase_16"/>
</dbReference>
<accession>A0A165CMD9</accession>
<dbReference type="Pfam" id="PF00722">
    <property type="entry name" value="Glyco_hydro_16"/>
    <property type="match status" value="1"/>
</dbReference>
<comment type="similarity">
    <text evidence="1">Belongs to the glycosyl hydrolase 16 family.</text>
</comment>